<proteinExistence type="inferred from homology"/>
<dbReference type="Gene3D" id="1.10.10.10">
    <property type="entry name" value="Winged helix-like DNA-binding domain superfamily/Winged helix DNA-binding domain"/>
    <property type="match status" value="1"/>
</dbReference>
<dbReference type="Pfam" id="PF00155">
    <property type="entry name" value="Aminotran_1_2"/>
    <property type="match status" value="1"/>
</dbReference>
<evidence type="ECO:0000256" key="5">
    <source>
        <dbReference type="ARBA" id="ARBA00023163"/>
    </source>
</evidence>
<name>A0A6N4W4J1_9MYCO</name>
<dbReference type="PANTHER" id="PTHR46577">
    <property type="entry name" value="HTH-TYPE TRANSCRIPTIONAL REGULATORY PROTEIN GABR"/>
    <property type="match status" value="1"/>
</dbReference>
<dbReference type="CDD" id="cd00609">
    <property type="entry name" value="AAT_like"/>
    <property type="match status" value="1"/>
</dbReference>
<evidence type="ECO:0000256" key="4">
    <source>
        <dbReference type="ARBA" id="ARBA00023125"/>
    </source>
</evidence>
<accession>A0A6N4W4J1</accession>
<keyword evidence="3" id="KW-0805">Transcription regulation</keyword>
<evidence type="ECO:0000256" key="1">
    <source>
        <dbReference type="ARBA" id="ARBA00005384"/>
    </source>
</evidence>
<dbReference type="CDD" id="cd07377">
    <property type="entry name" value="WHTH_GntR"/>
    <property type="match status" value="1"/>
</dbReference>
<dbReference type="InterPro" id="IPR051446">
    <property type="entry name" value="HTH_trans_reg/aminotransferase"/>
</dbReference>
<organism evidence="7 8">
    <name type="scientific">Mycolicibacterium anyangense</name>
    <dbReference type="NCBI Taxonomy" id="1431246"/>
    <lineage>
        <taxon>Bacteria</taxon>
        <taxon>Bacillati</taxon>
        <taxon>Actinomycetota</taxon>
        <taxon>Actinomycetes</taxon>
        <taxon>Mycobacteriales</taxon>
        <taxon>Mycobacteriaceae</taxon>
        <taxon>Mycolicibacterium</taxon>
    </lineage>
</organism>
<dbReference type="PRINTS" id="PR00035">
    <property type="entry name" value="HTHGNTR"/>
</dbReference>
<dbReference type="InterPro" id="IPR036388">
    <property type="entry name" value="WH-like_DNA-bd_sf"/>
</dbReference>
<feature type="domain" description="HTH gntR-type" evidence="6">
    <location>
        <begin position="25"/>
        <end position="94"/>
    </location>
</feature>
<dbReference type="Gene3D" id="3.40.640.10">
    <property type="entry name" value="Type I PLP-dependent aspartate aminotransferase-like (Major domain)"/>
    <property type="match status" value="1"/>
</dbReference>
<dbReference type="AlphaFoldDB" id="A0A6N4W4J1"/>
<evidence type="ECO:0000313" key="8">
    <source>
        <dbReference type="Proteomes" id="UP000467249"/>
    </source>
</evidence>
<dbReference type="PANTHER" id="PTHR46577:SF1">
    <property type="entry name" value="HTH-TYPE TRANSCRIPTIONAL REGULATORY PROTEIN GABR"/>
    <property type="match status" value="1"/>
</dbReference>
<evidence type="ECO:0000313" key="7">
    <source>
        <dbReference type="EMBL" id="BBZ74984.1"/>
    </source>
</evidence>
<dbReference type="Pfam" id="PF00392">
    <property type="entry name" value="GntR"/>
    <property type="match status" value="1"/>
</dbReference>
<keyword evidence="8" id="KW-1185">Reference proteome</keyword>
<dbReference type="Gene3D" id="3.90.1150.10">
    <property type="entry name" value="Aspartate Aminotransferase, domain 1"/>
    <property type="match status" value="1"/>
</dbReference>
<dbReference type="InterPro" id="IPR015422">
    <property type="entry name" value="PyrdxlP-dep_Trfase_small"/>
</dbReference>
<protein>
    <submittedName>
        <fullName evidence="7">GntR family transcriptional regulator</fullName>
    </submittedName>
</protein>
<evidence type="ECO:0000256" key="2">
    <source>
        <dbReference type="ARBA" id="ARBA00022898"/>
    </source>
</evidence>
<dbReference type="InterPro" id="IPR004839">
    <property type="entry name" value="Aminotransferase_I/II_large"/>
</dbReference>
<dbReference type="InterPro" id="IPR015424">
    <property type="entry name" value="PyrdxlP-dep_Trfase"/>
</dbReference>
<dbReference type="GO" id="GO:0003700">
    <property type="term" value="F:DNA-binding transcription factor activity"/>
    <property type="evidence" value="ECO:0007669"/>
    <property type="project" value="InterPro"/>
</dbReference>
<keyword evidence="2" id="KW-0663">Pyridoxal phosphate</keyword>
<keyword evidence="5" id="KW-0804">Transcription</keyword>
<reference evidence="7 8" key="1">
    <citation type="journal article" date="2019" name="Emerg. Microbes Infect.">
        <title>Comprehensive subspecies identification of 175 nontuberculous mycobacteria species based on 7547 genomic profiles.</title>
        <authorList>
            <person name="Matsumoto Y."/>
            <person name="Kinjo T."/>
            <person name="Motooka D."/>
            <person name="Nabeya D."/>
            <person name="Jung N."/>
            <person name="Uechi K."/>
            <person name="Horii T."/>
            <person name="Iida T."/>
            <person name="Fujita J."/>
            <person name="Nakamura S."/>
        </authorList>
    </citation>
    <scope>NUCLEOTIDE SEQUENCE [LARGE SCALE GENOMIC DNA]</scope>
    <source>
        <strain evidence="7 8">JCM 30275</strain>
    </source>
</reference>
<evidence type="ECO:0000256" key="3">
    <source>
        <dbReference type="ARBA" id="ARBA00023015"/>
    </source>
</evidence>
<dbReference type="Proteomes" id="UP000467249">
    <property type="component" value="Chromosome"/>
</dbReference>
<dbReference type="PROSITE" id="PS50949">
    <property type="entry name" value="HTH_GNTR"/>
    <property type="match status" value="1"/>
</dbReference>
<dbReference type="InterPro" id="IPR000524">
    <property type="entry name" value="Tscrpt_reg_HTH_GntR"/>
</dbReference>
<keyword evidence="4" id="KW-0238">DNA-binding</keyword>
<sequence length="477" mass="51155">MAARALDPDLLARELGNWRTSSRSGPSYQALGDGLRMLIVDGRLPVGSRLPSERALADALRVSRTTITAAYTDLRDTGYLHARRGARATIALPHTPVAIPAESAPTVNLAVAALAAPASAVQEAFTAATQQAAGYLQQTGHDLRGVLALRSAIAERYCARGLLTDPEQIMVTNGAQHAIALILTTYTQPGDRVLVEQPTYHGALTAISTAGARPVPVALSRDGWELDALHAAVRQLAPTLAYLVPDNHNPTGMSMSAADRKRLADIISETRTRTVVDETMTDVWLDEPTPPPLAASMRSRTDLIITIGSLSKSFWAGLRIGWIRAEPSTLATIRAIRPAIDLGTSVIEQLAAAYLLTERAEDVLPERREILRGRRDLLLNLLDEHLPEWQPLPGGGGMSLWVRLPAPVSSALCASASRLGVELPPGPRFGVDGTLERFVRIPFTLPEDQLTEAVSLLSRAWRSVTGSATPDPSAVVV</sequence>
<dbReference type="EMBL" id="AP022620">
    <property type="protein sequence ID" value="BBZ74984.1"/>
    <property type="molecule type" value="Genomic_DNA"/>
</dbReference>
<evidence type="ECO:0000259" key="6">
    <source>
        <dbReference type="PROSITE" id="PS50949"/>
    </source>
</evidence>
<dbReference type="SUPFAM" id="SSF53383">
    <property type="entry name" value="PLP-dependent transferases"/>
    <property type="match status" value="1"/>
</dbReference>
<dbReference type="GO" id="GO:0003677">
    <property type="term" value="F:DNA binding"/>
    <property type="evidence" value="ECO:0007669"/>
    <property type="project" value="UniProtKB-KW"/>
</dbReference>
<dbReference type="GO" id="GO:0030170">
    <property type="term" value="F:pyridoxal phosphate binding"/>
    <property type="evidence" value="ECO:0007669"/>
    <property type="project" value="InterPro"/>
</dbReference>
<dbReference type="InterPro" id="IPR036390">
    <property type="entry name" value="WH_DNA-bd_sf"/>
</dbReference>
<dbReference type="SMART" id="SM00345">
    <property type="entry name" value="HTH_GNTR"/>
    <property type="match status" value="1"/>
</dbReference>
<comment type="similarity">
    <text evidence="1">In the C-terminal section; belongs to the class-I pyridoxal-phosphate-dependent aminotransferase family.</text>
</comment>
<dbReference type="KEGG" id="many:MANY_03210"/>
<dbReference type="InterPro" id="IPR015421">
    <property type="entry name" value="PyrdxlP-dep_Trfase_major"/>
</dbReference>
<dbReference type="SUPFAM" id="SSF46785">
    <property type="entry name" value="Winged helix' DNA-binding domain"/>
    <property type="match status" value="1"/>
</dbReference>
<gene>
    <name evidence="7" type="ORF">MANY_03210</name>
</gene>